<evidence type="ECO:0000313" key="3">
    <source>
        <dbReference type="Proteomes" id="UP000023152"/>
    </source>
</evidence>
<evidence type="ECO:0000256" key="1">
    <source>
        <dbReference type="SAM" id="MobiDB-lite"/>
    </source>
</evidence>
<dbReference type="EMBL" id="ASPP01012326">
    <property type="protein sequence ID" value="ETO20713.1"/>
    <property type="molecule type" value="Genomic_DNA"/>
</dbReference>
<keyword evidence="3" id="KW-1185">Reference proteome</keyword>
<feature type="compositionally biased region" description="Basic and acidic residues" evidence="1">
    <location>
        <begin position="342"/>
        <end position="359"/>
    </location>
</feature>
<organism evidence="2 3">
    <name type="scientific">Reticulomyxa filosa</name>
    <dbReference type="NCBI Taxonomy" id="46433"/>
    <lineage>
        <taxon>Eukaryota</taxon>
        <taxon>Sar</taxon>
        <taxon>Rhizaria</taxon>
        <taxon>Retaria</taxon>
        <taxon>Foraminifera</taxon>
        <taxon>Monothalamids</taxon>
        <taxon>Reticulomyxidae</taxon>
        <taxon>Reticulomyxa</taxon>
    </lineage>
</organism>
<feature type="compositionally biased region" description="Polar residues" evidence="1">
    <location>
        <begin position="322"/>
        <end position="335"/>
    </location>
</feature>
<dbReference type="InterPro" id="IPR036514">
    <property type="entry name" value="SGNH_hydro_sf"/>
</dbReference>
<gene>
    <name evidence="2" type="ORF">RFI_16505</name>
</gene>
<dbReference type="SUPFAM" id="SSF52266">
    <property type="entry name" value="SGNH hydrolase"/>
    <property type="match status" value="1"/>
</dbReference>
<feature type="region of interest" description="Disordered" evidence="1">
    <location>
        <begin position="317"/>
        <end position="359"/>
    </location>
</feature>
<dbReference type="Gene3D" id="3.40.50.1110">
    <property type="entry name" value="SGNH hydrolase"/>
    <property type="match status" value="1"/>
</dbReference>
<dbReference type="Proteomes" id="UP000023152">
    <property type="component" value="Unassembled WGS sequence"/>
</dbReference>
<comment type="caution">
    <text evidence="2">The sequence shown here is derived from an EMBL/GenBank/DDBJ whole genome shotgun (WGS) entry which is preliminary data.</text>
</comment>
<proteinExistence type="predicted"/>
<reference evidence="2 3" key="1">
    <citation type="journal article" date="2013" name="Curr. Biol.">
        <title>The Genome of the Foraminiferan Reticulomyxa filosa.</title>
        <authorList>
            <person name="Glockner G."/>
            <person name="Hulsmann N."/>
            <person name="Schleicher M."/>
            <person name="Noegel A.A."/>
            <person name="Eichinger L."/>
            <person name="Gallinger C."/>
            <person name="Pawlowski J."/>
            <person name="Sierra R."/>
            <person name="Euteneuer U."/>
            <person name="Pillet L."/>
            <person name="Moustafa A."/>
            <person name="Platzer M."/>
            <person name="Groth M."/>
            <person name="Szafranski K."/>
            <person name="Schliwa M."/>
        </authorList>
    </citation>
    <scope>NUCLEOTIDE SEQUENCE [LARGE SCALE GENOMIC DNA]</scope>
</reference>
<sequence>MNLALDESAISDIINGRKPDDNLVSAREKYQMCPYPVDNSGLLLPLKLLRDAKKNNKFKLFEEKNAISPVVILSIGANDVRKNLKYTKPDLVIEMLQKKVQFEENMEQIVKMIVNDLRFNLILVLAYEPHEDCFKEMLHFGREELLDVMEWTAVRMLGLASRNGLPLMDLSRTLNPFERTHYSKTPFKPSNQSAEMIADLIAHILENYDFKALQEAKNKKDFDLSTLSKIYYGIYISVTNILKKKNALPLLPPFVSISSFYIYCDCCGKKGDRNGIQAEANTSKSKDAWSKDLRSIAPGIATASDIDLLADLFEEPQKEAKPNNSTDNINANITAISRKKSGQKEEEEGKVPTKDRPRR</sequence>
<name>X6N473_RETFI</name>
<dbReference type="AlphaFoldDB" id="X6N473"/>
<evidence type="ECO:0000313" key="2">
    <source>
        <dbReference type="EMBL" id="ETO20713.1"/>
    </source>
</evidence>
<accession>X6N473</accession>
<protein>
    <submittedName>
        <fullName evidence="2">Uncharacterized protein</fullName>
    </submittedName>
</protein>